<evidence type="ECO:0000313" key="5">
    <source>
        <dbReference type="Proteomes" id="UP000811609"/>
    </source>
</evidence>
<comment type="similarity">
    <text evidence="1">Belongs to the 'GDXG' lipolytic enzyme family.</text>
</comment>
<organism evidence="3 5">
    <name type="scientific">Carya illinoinensis</name>
    <name type="common">Pecan</name>
    <dbReference type="NCBI Taxonomy" id="32201"/>
    <lineage>
        <taxon>Eukaryota</taxon>
        <taxon>Viridiplantae</taxon>
        <taxon>Streptophyta</taxon>
        <taxon>Embryophyta</taxon>
        <taxon>Tracheophyta</taxon>
        <taxon>Spermatophyta</taxon>
        <taxon>Magnoliopsida</taxon>
        <taxon>eudicotyledons</taxon>
        <taxon>Gunneridae</taxon>
        <taxon>Pentapetalae</taxon>
        <taxon>rosids</taxon>
        <taxon>fabids</taxon>
        <taxon>Fagales</taxon>
        <taxon>Juglandaceae</taxon>
        <taxon>Carya</taxon>
    </lineage>
</organism>
<gene>
    <name evidence="3" type="ORF">CIPAW_02G165100</name>
    <name evidence="4" type="ORF">I3842_02G161900</name>
</gene>
<dbReference type="InterPro" id="IPR013094">
    <property type="entry name" value="AB_hydrolase_3"/>
</dbReference>
<dbReference type="Proteomes" id="UP000811246">
    <property type="component" value="Chromosome 2"/>
</dbReference>
<dbReference type="Pfam" id="PF07859">
    <property type="entry name" value="Abhydrolase_3"/>
    <property type="match status" value="1"/>
</dbReference>
<proteinExistence type="inferred from homology"/>
<comment type="caution">
    <text evidence="3">The sequence shown here is derived from an EMBL/GenBank/DDBJ whole genome shotgun (WGS) entry which is preliminary data.</text>
</comment>
<keyword evidence="5" id="KW-1185">Reference proteome</keyword>
<dbReference type="InterPro" id="IPR050466">
    <property type="entry name" value="Carboxylest/Gibb_receptor"/>
</dbReference>
<feature type="domain" description="Alpha/beta hydrolase fold-3" evidence="2">
    <location>
        <begin position="78"/>
        <end position="300"/>
    </location>
</feature>
<dbReference type="PANTHER" id="PTHR23024:SF212">
    <property type="entry name" value="CARBOXYLESTERASE 9-RELATED"/>
    <property type="match status" value="1"/>
</dbReference>
<dbReference type="GO" id="GO:0016787">
    <property type="term" value="F:hydrolase activity"/>
    <property type="evidence" value="ECO:0007669"/>
    <property type="project" value="InterPro"/>
</dbReference>
<dbReference type="EMBL" id="CM031826">
    <property type="protein sequence ID" value="KAG6728208.1"/>
    <property type="molecule type" value="Genomic_DNA"/>
</dbReference>
<name>A0A8T1RFU7_CARIL</name>
<evidence type="ECO:0000259" key="2">
    <source>
        <dbReference type="Pfam" id="PF07859"/>
    </source>
</evidence>
<evidence type="ECO:0000313" key="3">
    <source>
        <dbReference type="EMBL" id="KAG6665499.1"/>
    </source>
</evidence>
<evidence type="ECO:0000256" key="1">
    <source>
        <dbReference type="ARBA" id="ARBA00010515"/>
    </source>
</evidence>
<dbReference type="PANTHER" id="PTHR23024">
    <property type="entry name" value="ARYLACETAMIDE DEACETYLASE"/>
    <property type="match status" value="1"/>
</dbReference>
<evidence type="ECO:0000313" key="4">
    <source>
        <dbReference type="EMBL" id="KAG6728208.1"/>
    </source>
</evidence>
<sequence>MSKFDPYTHLRIALNSDGSITRCLQLPKVKANPVAGPDDVVVSKDVTINVETKTWVRILLPTKLPSIDHNTVARLPIIIYFRHGGWVLFSVDDASIHRECLRFSSRLPAIVIAVNYRLAPENRLPAQYHDAMDAICWVKNQATNPEGEQWLRDYGDFSRCYLYGCGCGGNVVFSAALRSFERDLEPLKIVGLIMNQPLFGGQKRTKSELDHAADEILPLPVLDLMWELVLPKGLDRDHRYCNPMIMGPHRSLICRLPKCLVVGYYTDPTIDRQQEFVTMLATSGANVSAWFDDAGFHAIHLLDPQRAAELVDTIKAFIIGC</sequence>
<dbReference type="Gene3D" id="3.40.50.1820">
    <property type="entry name" value="alpha/beta hydrolase"/>
    <property type="match status" value="1"/>
</dbReference>
<reference evidence="4" key="2">
    <citation type="submission" date="2021-01" db="EMBL/GenBank/DDBJ databases">
        <authorList>
            <person name="Lovell J.T."/>
            <person name="Bentley N."/>
            <person name="Bhattarai G."/>
            <person name="Jenkins J.W."/>
            <person name="Sreedasyam A."/>
            <person name="Alarcon Y."/>
            <person name="Bock C."/>
            <person name="Boston L."/>
            <person name="Carlson J."/>
            <person name="Cervantes K."/>
            <person name="Clermont K."/>
            <person name="Krom N."/>
            <person name="Kubenka K."/>
            <person name="Mamidi S."/>
            <person name="Mattison C."/>
            <person name="Monteros M."/>
            <person name="Pisani C."/>
            <person name="Plott C."/>
            <person name="Rajasekar S."/>
            <person name="Rhein H.S."/>
            <person name="Rohla C."/>
            <person name="Song M."/>
            <person name="Hilaire R.S."/>
            <person name="Shu S."/>
            <person name="Wells L."/>
            <person name="Wang X."/>
            <person name="Webber J."/>
            <person name="Heerema R.J."/>
            <person name="Klein P."/>
            <person name="Conner P."/>
            <person name="Grauke L."/>
            <person name="Grimwood J."/>
            <person name="Schmutz J."/>
            <person name="Randall J.J."/>
        </authorList>
    </citation>
    <scope>NUCLEOTIDE SEQUENCE</scope>
    <source>
        <tissue evidence="4">Leaf</tissue>
    </source>
</reference>
<dbReference type="Proteomes" id="UP000811609">
    <property type="component" value="Chromosome 2"/>
</dbReference>
<dbReference type="InterPro" id="IPR029058">
    <property type="entry name" value="AB_hydrolase_fold"/>
</dbReference>
<dbReference type="SUPFAM" id="SSF53474">
    <property type="entry name" value="alpha/beta-Hydrolases"/>
    <property type="match status" value="1"/>
</dbReference>
<dbReference type="OrthoDB" id="408631at2759"/>
<reference evidence="3" key="1">
    <citation type="submission" date="2020-12" db="EMBL/GenBank/DDBJ databases">
        <title>WGS assembly of Carya illinoinensis cv. Pawnee.</title>
        <authorList>
            <person name="Platts A."/>
            <person name="Shu S."/>
            <person name="Wright S."/>
            <person name="Barry K."/>
            <person name="Edger P."/>
            <person name="Pires J.C."/>
            <person name="Schmutz J."/>
        </authorList>
    </citation>
    <scope>NUCLEOTIDE SEQUENCE</scope>
    <source>
        <tissue evidence="3">Leaf</tissue>
    </source>
</reference>
<protein>
    <recommendedName>
        <fullName evidence="2">Alpha/beta hydrolase fold-3 domain-containing protein</fullName>
    </recommendedName>
</protein>
<accession>A0A8T1RFU7</accession>
<dbReference type="EMBL" id="CM031810">
    <property type="protein sequence ID" value="KAG6665499.1"/>
    <property type="molecule type" value="Genomic_DNA"/>
</dbReference>
<dbReference type="AlphaFoldDB" id="A0A8T1RFU7"/>